<evidence type="ECO:0000259" key="1">
    <source>
        <dbReference type="Pfam" id="PF12728"/>
    </source>
</evidence>
<proteinExistence type="predicted"/>
<name>A0A9E6MX04_9PROT</name>
<accession>A0A9E6MX04</accession>
<dbReference type="Pfam" id="PF12728">
    <property type="entry name" value="HTH_17"/>
    <property type="match status" value="1"/>
</dbReference>
<organism evidence="2 3">
    <name type="scientific">Ferrovum myxofaciens</name>
    <dbReference type="NCBI Taxonomy" id="416213"/>
    <lineage>
        <taxon>Bacteria</taxon>
        <taxon>Pseudomonadati</taxon>
        <taxon>Pseudomonadota</taxon>
        <taxon>Betaproteobacteria</taxon>
        <taxon>Ferrovales</taxon>
        <taxon>Ferrovaceae</taxon>
        <taxon>Ferrovum</taxon>
    </lineage>
</organism>
<dbReference type="RefSeq" id="WP_273145439.1">
    <property type="nucleotide sequence ID" value="NZ_CP053675.1"/>
</dbReference>
<evidence type="ECO:0000313" key="3">
    <source>
        <dbReference type="Proteomes" id="UP000683551"/>
    </source>
</evidence>
<protein>
    <submittedName>
        <fullName evidence="2">Helix-turn-helix domain-containing protein</fullName>
    </submittedName>
</protein>
<dbReference type="Proteomes" id="UP000683551">
    <property type="component" value="Chromosome"/>
</dbReference>
<reference evidence="2" key="1">
    <citation type="submission" date="2021-02" db="EMBL/GenBank/DDBJ databases">
        <title>Comparative genomics of Ferrovum myxofaciens strains, predominant extremophile bacteria forming large biofilm stalactites in acid mine ecosystems.</title>
        <authorList>
            <person name="Burkartova K."/>
            <person name="Ridl J."/>
            <person name="Pajer P."/>
            <person name="Falteisek L."/>
        </authorList>
    </citation>
    <scope>NUCLEOTIDE SEQUENCE</scope>
    <source>
        <strain evidence="2">MI1III</strain>
    </source>
</reference>
<gene>
    <name evidence="2" type="ORF">JZL65_02395</name>
</gene>
<dbReference type="InterPro" id="IPR041657">
    <property type="entry name" value="HTH_17"/>
</dbReference>
<dbReference type="Gene3D" id="1.10.238.160">
    <property type="match status" value="1"/>
</dbReference>
<evidence type="ECO:0000313" key="2">
    <source>
        <dbReference type="EMBL" id="QWY77957.1"/>
    </source>
</evidence>
<dbReference type="EMBL" id="CP071137">
    <property type="protein sequence ID" value="QWY77957.1"/>
    <property type="molecule type" value="Genomic_DNA"/>
</dbReference>
<sequence length="59" mass="7002">MERILITPAEIQKLMGFSPTSFYRMLAKRGDFPGGIRAPGHRRWRRDDVLSWIEKQTRK</sequence>
<dbReference type="AlphaFoldDB" id="A0A9E6MX04"/>
<feature type="domain" description="Helix-turn-helix" evidence="1">
    <location>
        <begin position="6"/>
        <end position="56"/>
    </location>
</feature>